<protein>
    <submittedName>
        <fullName evidence="1">Uncharacterized protein</fullName>
    </submittedName>
</protein>
<dbReference type="STRING" id="460265.Mnod_0767"/>
<proteinExistence type="predicted"/>
<name>B8IF88_METNO</name>
<gene>
    <name evidence="1" type="ordered locus">Mnod_0767</name>
</gene>
<dbReference type="OrthoDB" id="7585928at2"/>
<dbReference type="eggNOG" id="ENOG5033BIG">
    <property type="taxonomic scope" value="Bacteria"/>
</dbReference>
<evidence type="ECO:0000313" key="2">
    <source>
        <dbReference type="Proteomes" id="UP000008207"/>
    </source>
</evidence>
<dbReference type="HOGENOM" id="CLU_173207_0_0_5"/>
<evidence type="ECO:0000313" key="1">
    <source>
        <dbReference type="EMBL" id="ACL55799.1"/>
    </source>
</evidence>
<accession>B8IF88</accession>
<dbReference type="RefSeq" id="WP_015927504.1">
    <property type="nucleotide sequence ID" value="NC_011894.1"/>
</dbReference>
<reference evidence="1 2" key="1">
    <citation type="submission" date="2009-01" db="EMBL/GenBank/DDBJ databases">
        <title>Complete sequence of chromosome of Methylobacterium nodulans ORS 2060.</title>
        <authorList>
            <consortium name="US DOE Joint Genome Institute"/>
            <person name="Lucas S."/>
            <person name="Copeland A."/>
            <person name="Lapidus A."/>
            <person name="Glavina del Rio T."/>
            <person name="Dalin E."/>
            <person name="Tice H."/>
            <person name="Bruce D."/>
            <person name="Goodwin L."/>
            <person name="Pitluck S."/>
            <person name="Sims D."/>
            <person name="Brettin T."/>
            <person name="Detter J.C."/>
            <person name="Han C."/>
            <person name="Larimer F."/>
            <person name="Land M."/>
            <person name="Hauser L."/>
            <person name="Kyrpides N."/>
            <person name="Ivanova N."/>
            <person name="Marx C.J."/>
            <person name="Richardson P."/>
        </authorList>
    </citation>
    <scope>NUCLEOTIDE SEQUENCE [LARGE SCALE GENOMIC DNA]</scope>
    <source>
        <strain evidence="2">LMG 21967 / CNCM I-2342 / ORS 2060</strain>
    </source>
</reference>
<dbReference type="KEGG" id="mno:Mnod_0767"/>
<organism evidence="1 2">
    <name type="scientific">Methylobacterium nodulans (strain LMG 21967 / CNCM I-2342 / ORS 2060)</name>
    <dbReference type="NCBI Taxonomy" id="460265"/>
    <lineage>
        <taxon>Bacteria</taxon>
        <taxon>Pseudomonadati</taxon>
        <taxon>Pseudomonadota</taxon>
        <taxon>Alphaproteobacteria</taxon>
        <taxon>Hyphomicrobiales</taxon>
        <taxon>Methylobacteriaceae</taxon>
        <taxon>Methylobacterium</taxon>
    </lineage>
</organism>
<dbReference type="EMBL" id="CP001349">
    <property type="protein sequence ID" value="ACL55799.1"/>
    <property type="molecule type" value="Genomic_DNA"/>
</dbReference>
<dbReference type="AlphaFoldDB" id="B8IF88"/>
<dbReference type="Proteomes" id="UP000008207">
    <property type="component" value="Chromosome"/>
</dbReference>
<sequence>MSVRRAAEAADLILLEGVCPVEDAEPLAALLLAHPGASVDWSACTRLHTAVFQVLLRLRPPLRGSCADPFAARWLDVAPLGRNTNKLLD</sequence>
<keyword evidence="2" id="KW-1185">Reference proteome</keyword>